<evidence type="ECO:0000313" key="3">
    <source>
        <dbReference type="Proteomes" id="UP000252797"/>
    </source>
</evidence>
<evidence type="ECO:0000256" key="1">
    <source>
        <dbReference type="SAM" id="Phobius"/>
    </source>
</evidence>
<protein>
    <submittedName>
        <fullName evidence="2">Uncharacterized protein</fullName>
    </submittedName>
</protein>
<evidence type="ECO:0000313" key="2">
    <source>
        <dbReference type="EMBL" id="RCA12071.1"/>
    </source>
</evidence>
<feature type="transmembrane region" description="Helical" evidence="1">
    <location>
        <begin position="157"/>
        <end position="173"/>
    </location>
</feature>
<feature type="transmembrane region" description="Helical" evidence="1">
    <location>
        <begin position="224"/>
        <end position="243"/>
    </location>
</feature>
<feature type="transmembrane region" description="Helical" evidence="1">
    <location>
        <begin position="430"/>
        <end position="447"/>
    </location>
</feature>
<dbReference type="RefSeq" id="WP_113845159.1">
    <property type="nucleotide sequence ID" value="NZ_LEPB01000001.1"/>
</dbReference>
<name>A0A367CHI5_9ENTE</name>
<keyword evidence="1" id="KW-0472">Membrane</keyword>
<dbReference type="AlphaFoldDB" id="A0A367CHI5"/>
<sequence>MYEKIKQFGRNFTQTTPFILSNTVILIPYLLFLSLSDGNGWLSILPFTLFYTFRMTGLFLISSLRFGLDSYTLLMISLLMGGAGSLLGILGVIYFPLFYLSSILLGLSASWLVPANVTVNAHEKHQGFTNMTANKYPFAILLLILLFRSIALPGTTQIVVTLAIYTLFYIMAYHTVRHYPRYELDFKDIKSNLVATKEFVLFIGFFILLFLLRNARLLVDPELFDIAVYGFLLLFVLAAFYLGRAKKNWKLPTWMNLYTFLNGMLGNFLFLFSTIYVGRVYGFDRLAIDMYLPYIAGMILAKLIGNRLLRGFSATPLVVQLAGLFLSLLVLLVPYGFVPGLFLLSFWHAVASSWLNHEYYEIETEIPMDRRIITKFTTQNKGSVTHQFLLMVWMLIIARLMGEPVALLLRLTGKISVPSSSVQLMTYAKWGNVGLLLLGVITVYLLWKRDEKHAPIH</sequence>
<feature type="transmembrane region" description="Helical" evidence="1">
    <location>
        <begin position="41"/>
        <end position="61"/>
    </location>
</feature>
<proteinExistence type="predicted"/>
<feature type="transmembrane region" description="Helical" evidence="1">
    <location>
        <begin position="255"/>
        <end position="278"/>
    </location>
</feature>
<organism evidence="2 3">
    <name type="scientific">Enterococcus durans</name>
    <dbReference type="NCBI Taxonomy" id="53345"/>
    <lineage>
        <taxon>Bacteria</taxon>
        <taxon>Bacillati</taxon>
        <taxon>Bacillota</taxon>
        <taxon>Bacilli</taxon>
        <taxon>Lactobacillales</taxon>
        <taxon>Enterococcaceae</taxon>
        <taxon>Enterococcus</taxon>
    </lineage>
</organism>
<accession>A0A367CHI5</accession>
<dbReference type="Proteomes" id="UP000252797">
    <property type="component" value="Unassembled WGS sequence"/>
</dbReference>
<reference evidence="2 3" key="1">
    <citation type="submission" date="2015-06" db="EMBL/GenBank/DDBJ databases">
        <title>The Genome Sequence of Enterococcus durans 4EA1.</title>
        <authorList>
            <consortium name="The Broad Institute Genomics Platform"/>
            <consortium name="The Broad Institute Genome Sequencing Center for Infectious Disease"/>
            <person name="Earl A.M."/>
            <person name="Van Tyne D."/>
            <person name="Lebreton F."/>
            <person name="Saavedra J.T."/>
            <person name="Gilmore M.S."/>
            <person name="Manson Mcguire A."/>
            <person name="Clock S."/>
            <person name="Crupain M."/>
            <person name="Rangan U."/>
            <person name="Young S."/>
            <person name="Abouelleil A."/>
            <person name="Cao P."/>
            <person name="Chapman S.B."/>
            <person name="Griggs A."/>
            <person name="Priest M."/>
            <person name="Shea T."/>
            <person name="Wortman J."/>
            <person name="Nusbaum C."/>
            <person name="Birren B."/>
        </authorList>
    </citation>
    <scope>NUCLEOTIDE SEQUENCE [LARGE SCALE GENOMIC DNA]</scope>
    <source>
        <strain evidence="2 3">4EA1</strain>
    </source>
</reference>
<keyword evidence="1" id="KW-0812">Transmembrane</keyword>
<dbReference type="STRING" id="53345.LIU_00370"/>
<feature type="transmembrane region" description="Helical" evidence="1">
    <location>
        <begin position="388"/>
        <end position="409"/>
    </location>
</feature>
<feature type="transmembrane region" description="Helical" evidence="1">
    <location>
        <begin position="103"/>
        <end position="121"/>
    </location>
</feature>
<keyword evidence="1" id="KW-1133">Transmembrane helix</keyword>
<feature type="transmembrane region" description="Helical" evidence="1">
    <location>
        <begin position="12"/>
        <end position="35"/>
    </location>
</feature>
<feature type="transmembrane region" description="Helical" evidence="1">
    <location>
        <begin position="194"/>
        <end position="212"/>
    </location>
</feature>
<dbReference type="EMBL" id="LEPB01000001">
    <property type="protein sequence ID" value="RCA12071.1"/>
    <property type="molecule type" value="Genomic_DNA"/>
</dbReference>
<feature type="transmembrane region" description="Helical" evidence="1">
    <location>
        <begin position="321"/>
        <end position="347"/>
    </location>
</feature>
<comment type="caution">
    <text evidence="2">The sequence shown here is derived from an EMBL/GenBank/DDBJ whole genome shotgun (WGS) entry which is preliminary data.</text>
</comment>
<feature type="transmembrane region" description="Helical" evidence="1">
    <location>
        <begin position="73"/>
        <end position="97"/>
    </location>
</feature>
<feature type="transmembrane region" description="Helical" evidence="1">
    <location>
        <begin position="290"/>
        <end position="309"/>
    </location>
</feature>
<gene>
    <name evidence="2" type="ORF">EA71_00275</name>
</gene>